<name>A0ABW4SCW7_9BACL</name>
<evidence type="ECO:0000313" key="2">
    <source>
        <dbReference type="Proteomes" id="UP001597218"/>
    </source>
</evidence>
<evidence type="ECO:0000313" key="1">
    <source>
        <dbReference type="EMBL" id="MFD1926486.1"/>
    </source>
</evidence>
<accession>A0ABW4SCW7</accession>
<keyword evidence="2" id="KW-1185">Reference proteome</keyword>
<dbReference type="Proteomes" id="UP001597218">
    <property type="component" value="Unassembled WGS sequence"/>
</dbReference>
<proteinExistence type="predicted"/>
<protein>
    <submittedName>
        <fullName evidence="1">Uncharacterized protein</fullName>
    </submittedName>
</protein>
<reference evidence="2" key="1">
    <citation type="journal article" date="2019" name="Int. J. Syst. Evol. Microbiol.">
        <title>The Global Catalogue of Microorganisms (GCM) 10K type strain sequencing project: providing services to taxonomists for standard genome sequencing and annotation.</title>
        <authorList>
            <consortium name="The Broad Institute Genomics Platform"/>
            <consortium name="The Broad Institute Genome Sequencing Center for Infectious Disease"/>
            <person name="Wu L."/>
            <person name="Ma J."/>
        </authorList>
    </citation>
    <scope>NUCLEOTIDE SEQUENCE [LARGE SCALE GENOMIC DNA]</scope>
    <source>
        <strain evidence="2">CGMCC 4.7177</strain>
    </source>
</reference>
<organism evidence="1 2">
    <name type="scientific">Sporosarcina siberiensis</name>
    <dbReference type="NCBI Taxonomy" id="1365606"/>
    <lineage>
        <taxon>Bacteria</taxon>
        <taxon>Bacillati</taxon>
        <taxon>Bacillota</taxon>
        <taxon>Bacilli</taxon>
        <taxon>Bacillales</taxon>
        <taxon>Caryophanaceae</taxon>
        <taxon>Sporosarcina</taxon>
    </lineage>
</organism>
<dbReference type="RefSeq" id="WP_381535116.1">
    <property type="nucleotide sequence ID" value="NZ_JBHUGI010000001.1"/>
</dbReference>
<dbReference type="EMBL" id="JBHUGI010000001">
    <property type="protein sequence ID" value="MFD1926486.1"/>
    <property type="molecule type" value="Genomic_DNA"/>
</dbReference>
<comment type="caution">
    <text evidence="1">The sequence shown here is derived from an EMBL/GenBank/DDBJ whole genome shotgun (WGS) entry which is preliminary data.</text>
</comment>
<sequence length="210" mass="24766">MALFNEKKYKKRKVISNDNAIMNEKNMMSQQEKKGKKKKIISSFADIVPIVDIAEFDFLEMRNGEFMEIIQVTSKDVYSLNENDKDNDIFSLAYLFQAFIPDIKLVPLHTPVNLELQKNNIVRNIRKCKEPAYIPFLEKKLAELEFIEEYRTNKEYFFFIYGDSVRNLQERKVQLKKLLARSNPIVELDISKKINVLYQLSNLNSKPKID</sequence>
<gene>
    <name evidence="1" type="ORF">ACFSFY_00165</name>
</gene>